<proteinExistence type="predicted"/>
<comment type="caution">
    <text evidence="1">The sequence shown here is derived from an EMBL/GenBank/DDBJ whole genome shotgun (WGS) entry which is preliminary data.</text>
</comment>
<organism evidence="1 2">
    <name type="scientific">Sphaerisporangium dianthi</name>
    <dbReference type="NCBI Taxonomy" id="1436120"/>
    <lineage>
        <taxon>Bacteria</taxon>
        <taxon>Bacillati</taxon>
        <taxon>Actinomycetota</taxon>
        <taxon>Actinomycetes</taxon>
        <taxon>Streptosporangiales</taxon>
        <taxon>Streptosporangiaceae</taxon>
        <taxon>Sphaerisporangium</taxon>
    </lineage>
</organism>
<accession>A0ABV9CNE1</accession>
<evidence type="ECO:0000313" key="1">
    <source>
        <dbReference type="EMBL" id="MFC4534819.1"/>
    </source>
</evidence>
<name>A0ABV9CNE1_9ACTN</name>
<dbReference type="Pfam" id="PF19938">
    <property type="entry name" value="DUF6400"/>
    <property type="match status" value="1"/>
</dbReference>
<evidence type="ECO:0000313" key="2">
    <source>
        <dbReference type="Proteomes" id="UP001596004"/>
    </source>
</evidence>
<dbReference type="Proteomes" id="UP001596004">
    <property type="component" value="Unassembled WGS sequence"/>
</dbReference>
<dbReference type="EMBL" id="JBHSFP010000025">
    <property type="protein sequence ID" value="MFC4534819.1"/>
    <property type="molecule type" value="Genomic_DNA"/>
</dbReference>
<keyword evidence="2" id="KW-1185">Reference proteome</keyword>
<sequence length="82" mass="8995">MSHDTGHPHIVFEMDLSHQEARRRAEVVAALGADWDPIEVMRGEEAAYDLLYSGLDSAQRETYDMLVAAGVLPGRKAGRAAD</sequence>
<protein>
    <submittedName>
        <fullName evidence="1">DUF6400 family protein</fullName>
    </submittedName>
</protein>
<dbReference type="InterPro" id="IPR045649">
    <property type="entry name" value="DUF6400"/>
</dbReference>
<reference evidence="2" key="1">
    <citation type="journal article" date="2019" name="Int. J. Syst. Evol. Microbiol.">
        <title>The Global Catalogue of Microorganisms (GCM) 10K type strain sequencing project: providing services to taxonomists for standard genome sequencing and annotation.</title>
        <authorList>
            <consortium name="The Broad Institute Genomics Platform"/>
            <consortium name="The Broad Institute Genome Sequencing Center for Infectious Disease"/>
            <person name="Wu L."/>
            <person name="Ma J."/>
        </authorList>
    </citation>
    <scope>NUCLEOTIDE SEQUENCE [LARGE SCALE GENOMIC DNA]</scope>
    <source>
        <strain evidence="2">CGMCC 4.7132</strain>
    </source>
</reference>
<dbReference type="RefSeq" id="WP_380846207.1">
    <property type="nucleotide sequence ID" value="NZ_JBHSFP010000025.1"/>
</dbReference>
<gene>
    <name evidence="1" type="ORF">ACFO60_29010</name>
</gene>